<dbReference type="RefSeq" id="WP_343754195.1">
    <property type="nucleotide sequence ID" value="NZ_BAAADM010000055.1"/>
</dbReference>
<accession>A0ABN0ZHI5</accession>
<protein>
    <submittedName>
        <fullName evidence="2">Aryl-sulfate sulfotransferase</fullName>
    </submittedName>
</protein>
<feature type="domain" description="Arylsulfotransferase N-terminal" evidence="1">
    <location>
        <begin position="37"/>
        <end position="117"/>
    </location>
</feature>
<organism evidence="2 3">
    <name type="scientific">Lentibacillus halophilus</name>
    <dbReference type="NCBI Taxonomy" id="295065"/>
    <lineage>
        <taxon>Bacteria</taxon>
        <taxon>Bacillati</taxon>
        <taxon>Bacillota</taxon>
        <taxon>Bacilli</taxon>
        <taxon>Bacillales</taxon>
        <taxon>Bacillaceae</taxon>
        <taxon>Lentibacillus</taxon>
    </lineage>
</organism>
<keyword evidence="3" id="KW-1185">Reference proteome</keyword>
<gene>
    <name evidence="2" type="ORF">GCM10008983_27430</name>
</gene>
<dbReference type="InterPro" id="IPR010262">
    <property type="entry name" value="Arylsulfotransferase_bact"/>
</dbReference>
<dbReference type="InterPro" id="IPR035391">
    <property type="entry name" value="Arylsulfotran_N"/>
</dbReference>
<reference evidence="2 3" key="1">
    <citation type="journal article" date="2019" name="Int. J. Syst. Evol. Microbiol.">
        <title>The Global Catalogue of Microorganisms (GCM) 10K type strain sequencing project: providing services to taxonomists for standard genome sequencing and annotation.</title>
        <authorList>
            <consortium name="The Broad Institute Genomics Platform"/>
            <consortium name="The Broad Institute Genome Sequencing Center for Infectious Disease"/>
            <person name="Wu L."/>
            <person name="Ma J."/>
        </authorList>
    </citation>
    <scope>NUCLEOTIDE SEQUENCE [LARGE SCALE GENOMIC DNA]</scope>
    <source>
        <strain evidence="2 3">JCM 12149</strain>
    </source>
</reference>
<comment type="caution">
    <text evidence="2">The sequence shown here is derived from an EMBL/GenBank/DDBJ whole genome shotgun (WGS) entry which is preliminary data.</text>
</comment>
<dbReference type="InterPro" id="IPR038477">
    <property type="entry name" value="ASST_N_sf"/>
</dbReference>
<evidence type="ECO:0000313" key="2">
    <source>
        <dbReference type="EMBL" id="GAA0447847.1"/>
    </source>
</evidence>
<dbReference type="Proteomes" id="UP001501459">
    <property type="component" value="Unassembled WGS sequence"/>
</dbReference>
<dbReference type="Gene3D" id="2.60.40.3100">
    <property type="entry name" value="Arylsulphate sulphotransferase monomer, N-terminal domain"/>
    <property type="match status" value="1"/>
</dbReference>
<evidence type="ECO:0000259" key="1">
    <source>
        <dbReference type="Pfam" id="PF17425"/>
    </source>
</evidence>
<dbReference type="Pfam" id="PF17425">
    <property type="entry name" value="Arylsulfotran_N"/>
    <property type="match status" value="1"/>
</dbReference>
<dbReference type="EMBL" id="BAAADM010000055">
    <property type="protein sequence ID" value="GAA0447847.1"/>
    <property type="molecule type" value="Genomic_DNA"/>
</dbReference>
<sequence length="484" mass="54920">MAISQRNTPTMHKQLQIRKRLKRTFNHRSHTLDKPFVQLNPYQVAPLTALIQFTTPKPASITLTIHGDTPIEKTFPGYHTIHRIPVIGLYANKKNRITITSTTHSGKTKTNTIRLKTQSLPKDFLRVNVNKADTERMENGLTFIVPSAHYPFAIDHEGNVRWYSTINVRQLFKPLAGGNVLIYAKTNKETKHNRIMEIDFLGQIYNTHTIYSKPNIPKTAINTDAVELSNNNLLVTTHEETADSVADKLTEVDRETGQHVRSLHYQSLFPGTLSQNGGDWLHNNSIWMDVNDHTIIMTARQQDMVMKHRFPEGDINWILASPENWPASWENHLLTPISDSFKYPGGPHAVMTLPDQDGNPETIDILLFDNNKVLMRGDQHVSETFSRAVQYRIHETNKTVEEVWTYGNERGGAFFSPIVGDADWLPETNNRLITSGYIKTGNGRSSKVVEVTNNQPGEEVFEATISGFAPESKQHVFRAARLTI</sequence>
<dbReference type="Pfam" id="PF05935">
    <property type="entry name" value="Arylsulfotrans"/>
    <property type="match status" value="1"/>
</dbReference>
<dbReference type="PANTHER" id="PTHR35340:SF10">
    <property type="entry name" value="CYTOPLASMIC PROTEIN"/>
    <property type="match status" value="1"/>
</dbReference>
<dbReference type="InterPro" id="IPR053143">
    <property type="entry name" value="Arylsulfate_ST"/>
</dbReference>
<dbReference type="PANTHER" id="PTHR35340">
    <property type="entry name" value="PQQ ENZYME REPEAT PROTEIN-RELATED"/>
    <property type="match status" value="1"/>
</dbReference>
<proteinExistence type="predicted"/>
<evidence type="ECO:0000313" key="3">
    <source>
        <dbReference type="Proteomes" id="UP001501459"/>
    </source>
</evidence>
<name>A0ABN0ZHI5_9BACI</name>